<comment type="subcellular location">
    <subcellularLocation>
        <location evidence="1">Nucleus</location>
    </subcellularLocation>
</comment>
<evidence type="ECO:0000256" key="6">
    <source>
        <dbReference type="ARBA" id="ARBA00023242"/>
    </source>
</evidence>
<dbReference type="InterPro" id="IPR044676">
    <property type="entry name" value="EOBI/EOBII-like_plant"/>
</dbReference>
<proteinExistence type="predicted"/>
<evidence type="ECO:0000313" key="10">
    <source>
        <dbReference type="EMBL" id="CAD6342104.1"/>
    </source>
</evidence>
<reference evidence="10" key="1">
    <citation type="submission" date="2020-10" db="EMBL/GenBank/DDBJ databases">
        <authorList>
            <person name="Han B."/>
            <person name="Lu T."/>
            <person name="Zhao Q."/>
            <person name="Huang X."/>
            <person name="Zhao Y."/>
        </authorList>
    </citation>
    <scope>NUCLEOTIDE SEQUENCE</scope>
</reference>
<dbReference type="GO" id="GO:0005634">
    <property type="term" value="C:nucleus"/>
    <property type="evidence" value="ECO:0007669"/>
    <property type="project" value="UniProtKB-SubCell"/>
</dbReference>
<dbReference type="InterPro" id="IPR001005">
    <property type="entry name" value="SANT/Myb"/>
</dbReference>
<accession>A0A811SL88</accession>
<dbReference type="Pfam" id="PF00249">
    <property type="entry name" value="Myb_DNA-binding"/>
    <property type="match status" value="1"/>
</dbReference>
<dbReference type="PANTHER" id="PTHR45675">
    <property type="entry name" value="MYB TRANSCRIPTION FACTOR-RELATED-RELATED"/>
    <property type="match status" value="1"/>
</dbReference>
<evidence type="ECO:0000256" key="4">
    <source>
        <dbReference type="ARBA" id="ARBA00023125"/>
    </source>
</evidence>
<dbReference type="FunFam" id="1.10.10.60:FF:000011">
    <property type="entry name" value="Myb transcription factor"/>
    <property type="match status" value="1"/>
</dbReference>
<evidence type="ECO:0000256" key="1">
    <source>
        <dbReference type="ARBA" id="ARBA00004123"/>
    </source>
</evidence>
<dbReference type="PANTHER" id="PTHR45675:SF125">
    <property type="entry name" value="MYB DNA-BINDING DOMAIN SUPERFAMILY PROTEIN-RELATED"/>
    <property type="match status" value="1"/>
</dbReference>
<dbReference type="SUPFAM" id="SSF46689">
    <property type="entry name" value="Homeodomain-like"/>
    <property type="match status" value="1"/>
</dbReference>
<dbReference type="PROSITE" id="PS50090">
    <property type="entry name" value="MYB_LIKE"/>
    <property type="match status" value="1"/>
</dbReference>
<keyword evidence="6" id="KW-0539">Nucleus</keyword>
<feature type="compositionally biased region" description="Low complexity" evidence="7">
    <location>
        <begin position="158"/>
        <end position="212"/>
    </location>
</feature>
<gene>
    <name evidence="10" type="ORF">NCGR_LOCUS66202</name>
</gene>
<keyword evidence="11" id="KW-1185">Reference proteome</keyword>
<keyword evidence="5" id="KW-0804">Transcription</keyword>
<evidence type="ECO:0000313" key="11">
    <source>
        <dbReference type="Proteomes" id="UP000604825"/>
    </source>
</evidence>
<comment type="caution">
    <text evidence="10">The sequence shown here is derived from an EMBL/GenBank/DDBJ whole genome shotgun (WGS) entry which is preliminary data.</text>
</comment>
<dbReference type="EMBL" id="CAJGYO010000390">
    <property type="protein sequence ID" value="CAD6342104.1"/>
    <property type="molecule type" value="Genomic_DNA"/>
</dbReference>
<dbReference type="SMART" id="SM00717">
    <property type="entry name" value="SANT"/>
    <property type="match status" value="2"/>
</dbReference>
<organism evidence="10 11">
    <name type="scientific">Miscanthus lutarioriparius</name>
    <dbReference type="NCBI Taxonomy" id="422564"/>
    <lineage>
        <taxon>Eukaryota</taxon>
        <taxon>Viridiplantae</taxon>
        <taxon>Streptophyta</taxon>
        <taxon>Embryophyta</taxon>
        <taxon>Tracheophyta</taxon>
        <taxon>Spermatophyta</taxon>
        <taxon>Magnoliopsida</taxon>
        <taxon>Liliopsida</taxon>
        <taxon>Poales</taxon>
        <taxon>Poaceae</taxon>
        <taxon>PACMAD clade</taxon>
        <taxon>Panicoideae</taxon>
        <taxon>Andropogonodae</taxon>
        <taxon>Andropogoneae</taxon>
        <taxon>Saccharinae</taxon>
        <taxon>Miscanthus</taxon>
    </lineage>
</organism>
<evidence type="ECO:0000256" key="3">
    <source>
        <dbReference type="ARBA" id="ARBA00023015"/>
    </source>
</evidence>
<feature type="domain" description="HTH myb-type" evidence="9">
    <location>
        <begin position="49"/>
        <end position="101"/>
    </location>
</feature>
<dbReference type="CDD" id="cd00167">
    <property type="entry name" value="SANT"/>
    <property type="match status" value="1"/>
</dbReference>
<dbReference type="GO" id="GO:0003700">
    <property type="term" value="F:DNA-binding transcription factor activity"/>
    <property type="evidence" value="ECO:0007669"/>
    <property type="project" value="InterPro"/>
</dbReference>
<keyword evidence="4" id="KW-0238">DNA-binding</keyword>
<evidence type="ECO:0000256" key="2">
    <source>
        <dbReference type="ARBA" id="ARBA00022737"/>
    </source>
</evidence>
<feature type="region of interest" description="Disordered" evidence="7">
    <location>
        <begin position="1"/>
        <end position="53"/>
    </location>
</feature>
<feature type="domain" description="Myb-like" evidence="8">
    <location>
        <begin position="45"/>
        <end position="97"/>
    </location>
</feature>
<evidence type="ECO:0000259" key="9">
    <source>
        <dbReference type="PROSITE" id="PS51294"/>
    </source>
</evidence>
<feature type="region of interest" description="Disordered" evidence="7">
    <location>
        <begin position="145"/>
        <end position="249"/>
    </location>
</feature>
<evidence type="ECO:0000256" key="5">
    <source>
        <dbReference type="ARBA" id="ARBA00023163"/>
    </source>
</evidence>
<dbReference type="InterPro" id="IPR009057">
    <property type="entry name" value="Homeodomain-like_sf"/>
</dbReference>
<keyword evidence="3" id="KW-0805">Transcription regulation</keyword>
<protein>
    <submittedName>
        <fullName evidence="10">Uncharacterized protein</fullName>
    </submittedName>
</protein>
<dbReference type="AlphaFoldDB" id="A0A811SL88"/>
<evidence type="ECO:0000256" key="7">
    <source>
        <dbReference type="SAM" id="MobiDB-lite"/>
    </source>
</evidence>
<dbReference type="Gene3D" id="1.10.10.60">
    <property type="entry name" value="Homeodomain-like"/>
    <property type="match status" value="1"/>
</dbReference>
<sequence length="315" mass="33693">MDDHPHHQSMATPAAASMSSSKSKMKLQGGGERSSRGSGGGNSPPAAMRKGPWTEEEDAQLVWFVRLFGERRWDFLAKVSGLRRTGKSCRLRWVNYLHPGLRCGRITADEERLILQLHAQWAAGGRASPEASRPHRQRDQELLEDARQEAEGGGGGAAAAAEQPEQQDGVGVGVLGSSSSVTATTSSCSGSPSPSSGSCGTATSSSAVTVSALRQSSGSGDDDAEFDEASTTTAASQHQHHHHQQQQQECYASDHFWNDIAAAEAASYMLIDGWAGAGPGHPAEPPSSPAWEYCSDYSLWRIDDDEYYKKMLDSS</sequence>
<keyword evidence="2" id="KW-0677">Repeat</keyword>
<dbReference type="Proteomes" id="UP000604825">
    <property type="component" value="Unassembled WGS sequence"/>
</dbReference>
<evidence type="ECO:0000259" key="8">
    <source>
        <dbReference type="PROSITE" id="PS50090"/>
    </source>
</evidence>
<dbReference type="OrthoDB" id="2143914at2759"/>
<name>A0A811SL88_9POAL</name>
<feature type="compositionally biased region" description="Gly residues" evidence="7">
    <location>
        <begin position="28"/>
        <end position="42"/>
    </location>
</feature>
<dbReference type="GO" id="GO:0043565">
    <property type="term" value="F:sequence-specific DNA binding"/>
    <property type="evidence" value="ECO:0007669"/>
    <property type="project" value="InterPro"/>
</dbReference>
<dbReference type="InterPro" id="IPR017930">
    <property type="entry name" value="Myb_dom"/>
</dbReference>
<dbReference type="PROSITE" id="PS51294">
    <property type="entry name" value="HTH_MYB"/>
    <property type="match status" value="1"/>
</dbReference>
<feature type="compositionally biased region" description="Low complexity" evidence="7">
    <location>
        <begin position="9"/>
        <end position="22"/>
    </location>
</feature>